<dbReference type="Pfam" id="PF07707">
    <property type="entry name" value="BACK"/>
    <property type="match status" value="1"/>
</dbReference>
<evidence type="ECO:0000313" key="2">
    <source>
        <dbReference type="EMBL" id="GFY69501.1"/>
    </source>
</evidence>
<dbReference type="AlphaFoldDB" id="A0A8X7CJH0"/>
<dbReference type="OrthoDB" id="10261408at2759"/>
<dbReference type="InterPro" id="IPR011705">
    <property type="entry name" value="BACK"/>
</dbReference>
<protein>
    <submittedName>
        <fullName evidence="2">BTB domain-containing protein</fullName>
    </submittedName>
</protein>
<keyword evidence="3" id="KW-1185">Reference proteome</keyword>
<proteinExistence type="predicted"/>
<dbReference type="CDD" id="cd18186">
    <property type="entry name" value="BTB_POZ_ZBTB_KLHL-like"/>
    <property type="match status" value="1"/>
</dbReference>
<dbReference type="SMART" id="SM00225">
    <property type="entry name" value="BTB"/>
    <property type="match status" value="1"/>
</dbReference>
<dbReference type="PANTHER" id="PTHR45774">
    <property type="entry name" value="BTB/POZ DOMAIN-CONTAINING"/>
    <property type="match status" value="1"/>
</dbReference>
<dbReference type="Gene3D" id="3.30.710.10">
    <property type="entry name" value="Potassium Channel Kv1.1, Chain A"/>
    <property type="match status" value="1"/>
</dbReference>
<dbReference type="Pfam" id="PF00651">
    <property type="entry name" value="BTB"/>
    <property type="match status" value="1"/>
</dbReference>
<dbReference type="PROSITE" id="PS50097">
    <property type="entry name" value="BTB"/>
    <property type="match status" value="1"/>
</dbReference>
<reference evidence="2" key="1">
    <citation type="submission" date="2020-08" db="EMBL/GenBank/DDBJ databases">
        <title>Multicomponent nature underlies the extraordinary mechanical properties of spider dragline silk.</title>
        <authorList>
            <person name="Kono N."/>
            <person name="Nakamura H."/>
            <person name="Mori M."/>
            <person name="Yoshida Y."/>
            <person name="Ohtoshi R."/>
            <person name="Malay A.D."/>
            <person name="Moran D.A.P."/>
            <person name="Tomita M."/>
            <person name="Numata K."/>
            <person name="Arakawa K."/>
        </authorList>
    </citation>
    <scope>NUCLEOTIDE SEQUENCE</scope>
</reference>
<organism evidence="2 3">
    <name type="scientific">Trichonephila inaurata madagascariensis</name>
    <dbReference type="NCBI Taxonomy" id="2747483"/>
    <lineage>
        <taxon>Eukaryota</taxon>
        <taxon>Metazoa</taxon>
        <taxon>Ecdysozoa</taxon>
        <taxon>Arthropoda</taxon>
        <taxon>Chelicerata</taxon>
        <taxon>Arachnida</taxon>
        <taxon>Araneae</taxon>
        <taxon>Araneomorphae</taxon>
        <taxon>Entelegynae</taxon>
        <taxon>Araneoidea</taxon>
        <taxon>Nephilidae</taxon>
        <taxon>Trichonephila</taxon>
        <taxon>Trichonephila inaurata</taxon>
    </lineage>
</organism>
<dbReference type="PANTHER" id="PTHR45774:SF3">
    <property type="entry name" value="BTB (POZ) DOMAIN-CONTAINING 2B-RELATED"/>
    <property type="match status" value="1"/>
</dbReference>
<dbReference type="SUPFAM" id="SSF54695">
    <property type="entry name" value="POZ domain"/>
    <property type="match status" value="1"/>
</dbReference>
<name>A0A8X7CJH0_9ARAC</name>
<comment type="caution">
    <text evidence="2">The sequence shown here is derived from an EMBL/GenBank/DDBJ whole genome shotgun (WGS) entry which is preliminary data.</text>
</comment>
<sequence>MVAENADNLLKWKKESCNSLRLHISYWNNKIMDSSSIDTDETSQIRESTLQDDLLEMYEKKVNTDVNICVESSFVCFSAHKLILATRSPVFADMFWKDPEIQPETIKIECVSAQVVTLLLWYIYTDELKTNSFDELMELAKVGQRYEIGGLVRACKCRIAQHPINRNNVFTLMEALKFFKLEFYFNKCLQFIWSVSPTDLFKKKEFLDISHDTLSQILKHRDISNESDIYVMEAVIHWLLHSSKRDRSLLTEFEIFSLSCDEFLDLVEKFPSFFTSREIARILCNMIRPGLMKLPPWCKKDSVSDNHKTFRRNLMKTLFQKTFSENRYCQPL</sequence>
<dbReference type="EMBL" id="BMAV01017663">
    <property type="protein sequence ID" value="GFY69501.1"/>
    <property type="molecule type" value="Genomic_DNA"/>
</dbReference>
<feature type="domain" description="BTB" evidence="1">
    <location>
        <begin position="64"/>
        <end position="132"/>
    </location>
</feature>
<gene>
    <name evidence="2" type="primary">AVEN_93595_1</name>
    <name evidence="2" type="ORF">TNIN_217171</name>
</gene>
<evidence type="ECO:0000259" key="1">
    <source>
        <dbReference type="PROSITE" id="PS50097"/>
    </source>
</evidence>
<dbReference type="Proteomes" id="UP000886998">
    <property type="component" value="Unassembled WGS sequence"/>
</dbReference>
<dbReference type="InterPro" id="IPR011333">
    <property type="entry name" value="SKP1/BTB/POZ_sf"/>
</dbReference>
<dbReference type="Gene3D" id="1.25.40.420">
    <property type="match status" value="1"/>
</dbReference>
<evidence type="ECO:0000313" key="3">
    <source>
        <dbReference type="Proteomes" id="UP000886998"/>
    </source>
</evidence>
<dbReference type="InterPro" id="IPR000210">
    <property type="entry name" value="BTB/POZ_dom"/>
</dbReference>
<accession>A0A8X7CJH0</accession>